<evidence type="ECO:0000313" key="2">
    <source>
        <dbReference type="Proteomes" id="UP000694407"/>
    </source>
</evidence>
<organism evidence="1 2">
    <name type="scientific">Marmota marmota marmota</name>
    <name type="common">Alpine marmot</name>
    <dbReference type="NCBI Taxonomy" id="9994"/>
    <lineage>
        <taxon>Eukaryota</taxon>
        <taxon>Metazoa</taxon>
        <taxon>Chordata</taxon>
        <taxon>Craniata</taxon>
        <taxon>Vertebrata</taxon>
        <taxon>Euteleostomi</taxon>
        <taxon>Mammalia</taxon>
        <taxon>Eutheria</taxon>
        <taxon>Euarchontoglires</taxon>
        <taxon>Glires</taxon>
        <taxon>Rodentia</taxon>
        <taxon>Sciuromorpha</taxon>
        <taxon>Sciuridae</taxon>
        <taxon>Xerinae</taxon>
        <taxon>Marmotini</taxon>
        <taxon>Marmota</taxon>
    </lineage>
</organism>
<dbReference type="AlphaFoldDB" id="A0A8C6AC95"/>
<reference evidence="1" key="1">
    <citation type="submission" date="2025-08" db="UniProtKB">
        <authorList>
            <consortium name="Ensembl"/>
        </authorList>
    </citation>
    <scope>IDENTIFICATION</scope>
</reference>
<reference evidence="1" key="2">
    <citation type="submission" date="2025-09" db="UniProtKB">
        <authorList>
            <consortium name="Ensembl"/>
        </authorList>
    </citation>
    <scope>IDENTIFICATION</scope>
</reference>
<dbReference type="Proteomes" id="UP000694407">
    <property type="component" value="Unplaced"/>
</dbReference>
<dbReference type="Ensembl" id="ENSMMMT00000030479.1">
    <property type="protein sequence ID" value="ENSMMMP00000026943.1"/>
    <property type="gene ID" value="ENSMMMG00000023570.1"/>
</dbReference>
<protein>
    <submittedName>
        <fullName evidence="1">Uncharacterized protein</fullName>
    </submittedName>
</protein>
<keyword evidence="2" id="KW-1185">Reference proteome</keyword>
<accession>A0A8C6AC95</accession>
<name>A0A8C6AC95_MARMA</name>
<evidence type="ECO:0000313" key="1">
    <source>
        <dbReference type="Ensembl" id="ENSMMMP00000026943.1"/>
    </source>
</evidence>
<sequence>QGPRSSLRRLHSPGSYLPGPPSCPHHQFYNFRSANWCCILFFSFPPLPILPQVTNLVSWAWWHTPVVPVNLEAEAGRSLEPTSSRLACWPKQANKIVTRPSSISGH</sequence>
<proteinExistence type="predicted"/>